<evidence type="ECO:0000259" key="4">
    <source>
        <dbReference type="Pfam" id="PF05433"/>
    </source>
</evidence>
<feature type="domain" description="Glycine zipper 2TM" evidence="4">
    <location>
        <begin position="82"/>
        <end position="121"/>
    </location>
</feature>
<dbReference type="Proteomes" id="UP000243807">
    <property type="component" value="Chromosome"/>
</dbReference>
<dbReference type="STRING" id="1765967.BW247_01015"/>
<dbReference type="InterPro" id="IPR008816">
    <property type="entry name" value="Gly_zipper_2TM_dom"/>
</dbReference>
<dbReference type="Pfam" id="PF05433">
    <property type="entry name" value="Rick_17kDa_Anti"/>
    <property type="match status" value="1"/>
</dbReference>
<feature type="chain" id="PRO_5013111732" description="Glycine zipper 2TM domain-containing protein" evidence="3">
    <location>
        <begin position="29"/>
        <end position="188"/>
    </location>
</feature>
<keyword evidence="2" id="KW-0472">Membrane</keyword>
<dbReference type="NCBIfam" id="NF008437">
    <property type="entry name" value="PRK11280.1"/>
    <property type="match status" value="1"/>
</dbReference>
<accession>A0A1P8UDA8</accession>
<sequence length="188" mass="20672">MNMNMNIKHSLVAAGIASALLAAPLAQADGWSSVTYAKARVVGVEPIMQTVQVRGPAERTCWTVNRTREIQRPVNDPNTVGNTIIGAVIGGVIGHQFGHHGHYDGPTVAGALLGGAIGNNLSQNGVQSYTVNQPVRRCEVTRHYRNVQQVDGYRVRYRYQGQVYTTRMDHEPGRFIRIRVSERVTPVN</sequence>
<dbReference type="KEGG" id="afy:BW247_01015"/>
<gene>
    <name evidence="5" type="ORF">BW247_01015</name>
</gene>
<keyword evidence="6" id="KW-1185">Reference proteome</keyword>
<evidence type="ECO:0000313" key="5">
    <source>
        <dbReference type="EMBL" id="APZ41851.1"/>
    </source>
</evidence>
<reference evidence="5 6" key="1">
    <citation type="submission" date="2017-01" db="EMBL/GenBank/DDBJ databases">
        <title>Draft sequence of Acidihalobacter ferrooxidans strain DSM 14175 (strain V8).</title>
        <authorList>
            <person name="Khaleque H.N."/>
            <person name="Ramsay J.P."/>
            <person name="Murphy R.J.T."/>
            <person name="Kaksonen A.H."/>
            <person name="Boxall N.J."/>
            <person name="Watkin E.L.J."/>
        </authorList>
    </citation>
    <scope>NUCLEOTIDE SEQUENCE [LARGE SCALE GENOMIC DNA]</scope>
    <source>
        <strain evidence="5 6">V8</strain>
    </source>
</reference>
<dbReference type="RefSeq" id="WP_076835198.1">
    <property type="nucleotide sequence ID" value="NZ_CP019434.1"/>
</dbReference>
<evidence type="ECO:0000256" key="3">
    <source>
        <dbReference type="SAM" id="SignalP"/>
    </source>
</evidence>
<evidence type="ECO:0000256" key="2">
    <source>
        <dbReference type="ARBA" id="ARBA00023136"/>
    </source>
</evidence>
<dbReference type="EMBL" id="CP019434">
    <property type="protein sequence ID" value="APZ41851.1"/>
    <property type="molecule type" value="Genomic_DNA"/>
</dbReference>
<dbReference type="GO" id="GO:0019867">
    <property type="term" value="C:outer membrane"/>
    <property type="evidence" value="ECO:0007669"/>
    <property type="project" value="InterPro"/>
</dbReference>
<dbReference type="InterPro" id="IPR051407">
    <property type="entry name" value="Bact_OM_lipoprot/Surf_antigen"/>
</dbReference>
<proteinExistence type="predicted"/>
<dbReference type="AlphaFoldDB" id="A0A1P8UDA8"/>
<comment type="subcellular location">
    <subcellularLocation>
        <location evidence="1">Membrane</location>
    </subcellularLocation>
</comment>
<dbReference type="PANTHER" id="PTHR35603">
    <property type="match status" value="1"/>
</dbReference>
<protein>
    <recommendedName>
        <fullName evidence="4">Glycine zipper 2TM domain-containing protein</fullName>
    </recommendedName>
</protein>
<dbReference type="PANTHER" id="PTHR35603:SF2">
    <property type="entry name" value="OUTER MEMBRANE LIPOPROTEIN"/>
    <property type="match status" value="1"/>
</dbReference>
<feature type="signal peptide" evidence="3">
    <location>
        <begin position="1"/>
        <end position="28"/>
    </location>
</feature>
<evidence type="ECO:0000313" key="6">
    <source>
        <dbReference type="Proteomes" id="UP000243807"/>
    </source>
</evidence>
<keyword evidence="3" id="KW-0732">Signal</keyword>
<organism evidence="5 6">
    <name type="scientific">Acidihalobacter ferrooxydans</name>
    <dbReference type="NCBI Taxonomy" id="1765967"/>
    <lineage>
        <taxon>Bacteria</taxon>
        <taxon>Pseudomonadati</taxon>
        <taxon>Pseudomonadota</taxon>
        <taxon>Gammaproteobacteria</taxon>
        <taxon>Chromatiales</taxon>
        <taxon>Ectothiorhodospiraceae</taxon>
        <taxon>Acidihalobacter</taxon>
    </lineage>
</organism>
<name>A0A1P8UDA8_9GAMM</name>
<evidence type="ECO:0000256" key="1">
    <source>
        <dbReference type="ARBA" id="ARBA00004370"/>
    </source>
</evidence>